<gene>
    <name evidence="2" type="ORF">HYC85_019496</name>
</gene>
<proteinExistence type="predicted"/>
<dbReference type="PIRSF" id="PIRSF015417">
    <property type="entry name" value="T31B5_30_vWA"/>
    <property type="match status" value="1"/>
</dbReference>
<accession>A0A7J7GQY9</accession>
<organism evidence="2 3">
    <name type="scientific">Camellia sinensis</name>
    <name type="common">Tea plant</name>
    <name type="synonym">Thea sinensis</name>
    <dbReference type="NCBI Taxonomy" id="4442"/>
    <lineage>
        <taxon>Eukaryota</taxon>
        <taxon>Viridiplantae</taxon>
        <taxon>Streptophyta</taxon>
        <taxon>Embryophyta</taxon>
        <taxon>Tracheophyta</taxon>
        <taxon>Spermatophyta</taxon>
        <taxon>Magnoliopsida</taxon>
        <taxon>eudicotyledons</taxon>
        <taxon>Gunneridae</taxon>
        <taxon>Pentapetalae</taxon>
        <taxon>asterids</taxon>
        <taxon>Ericales</taxon>
        <taxon>Theaceae</taxon>
        <taxon>Camellia</taxon>
    </lineage>
</organism>
<dbReference type="Pfam" id="PF11443">
    <property type="entry name" value="DUF2828"/>
    <property type="match status" value="1"/>
</dbReference>
<dbReference type="EMBL" id="JACBKZ010000009">
    <property type="protein sequence ID" value="KAF5941854.1"/>
    <property type="molecule type" value="Genomic_DNA"/>
</dbReference>
<comment type="caution">
    <text evidence="2">The sequence shown here is derived from an EMBL/GenBank/DDBJ whole genome shotgun (WGS) entry which is preliminary data.</text>
</comment>
<reference evidence="3" key="1">
    <citation type="journal article" date="2020" name="Nat. Commun.">
        <title>Genome assembly of wild tea tree DASZ reveals pedigree and selection history of tea varieties.</title>
        <authorList>
            <person name="Zhang W."/>
            <person name="Zhang Y."/>
            <person name="Qiu H."/>
            <person name="Guo Y."/>
            <person name="Wan H."/>
            <person name="Zhang X."/>
            <person name="Scossa F."/>
            <person name="Alseekh S."/>
            <person name="Zhang Q."/>
            <person name="Wang P."/>
            <person name="Xu L."/>
            <person name="Schmidt M.H."/>
            <person name="Jia X."/>
            <person name="Li D."/>
            <person name="Zhu A."/>
            <person name="Guo F."/>
            <person name="Chen W."/>
            <person name="Ni D."/>
            <person name="Usadel B."/>
            <person name="Fernie A.R."/>
            <person name="Wen W."/>
        </authorList>
    </citation>
    <scope>NUCLEOTIDE SEQUENCE [LARGE SCALE GENOMIC DNA]</scope>
    <source>
        <strain evidence="3">cv. G240</strain>
    </source>
</reference>
<keyword evidence="3" id="KW-1185">Reference proteome</keyword>
<reference evidence="2 3" key="2">
    <citation type="submission" date="2020-07" db="EMBL/GenBank/DDBJ databases">
        <title>Genome assembly of wild tea tree DASZ reveals pedigree and selection history of tea varieties.</title>
        <authorList>
            <person name="Zhang W."/>
        </authorList>
    </citation>
    <scope>NUCLEOTIDE SEQUENCE [LARGE SCALE GENOMIC DNA]</scope>
    <source>
        <strain evidence="3">cv. G240</strain>
        <tissue evidence="2">Leaf</tissue>
    </source>
</reference>
<protein>
    <recommendedName>
        <fullName evidence="1">DUF2828 domain-containing protein</fullName>
    </recommendedName>
</protein>
<evidence type="ECO:0000313" key="2">
    <source>
        <dbReference type="EMBL" id="KAF5941854.1"/>
    </source>
</evidence>
<sequence length="232" mass="26220">MVRSGKAWSSLAAIVKAEKSSIMEEVALYIKAALYILYSNNRISDLFAELLKSDIENLNSGKLNKISLAAKWCPTIDSSYDKSTLICESIAKKLFPRNSDPQFKGLEEGHYVYRIRDKLRKQVLVPLHKALELPEVFMSANEWNSLPCNRVPSVAMKNYKKLFLKHDNDLFKEYLERVTSEKVKIAAGALLPHEIIAALSDGDGGEVAELQWKRMVDDLMKKGKVVELHHGV</sequence>
<dbReference type="PANTHER" id="PTHR31373:SF27">
    <property type="entry name" value="TROVE DOMAIN-CONTAINING PROTEIN"/>
    <property type="match status" value="1"/>
</dbReference>
<name>A0A7J7GQY9_CAMSI</name>
<dbReference type="InterPro" id="IPR058580">
    <property type="entry name" value="DUF2828"/>
</dbReference>
<dbReference type="InterPro" id="IPR011205">
    <property type="entry name" value="UCP015417_vWA"/>
</dbReference>
<dbReference type="AlphaFoldDB" id="A0A7J7GQY9"/>
<dbReference type="Proteomes" id="UP000593564">
    <property type="component" value="Unassembled WGS sequence"/>
</dbReference>
<feature type="domain" description="DUF2828" evidence="1">
    <location>
        <begin position="41"/>
        <end position="224"/>
    </location>
</feature>
<evidence type="ECO:0000313" key="3">
    <source>
        <dbReference type="Proteomes" id="UP000593564"/>
    </source>
</evidence>
<evidence type="ECO:0000259" key="1">
    <source>
        <dbReference type="Pfam" id="PF11443"/>
    </source>
</evidence>
<dbReference type="PANTHER" id="PTHR31373">
    <property type="entry name" value="OS06G0652100 PROTEIN"/>
    <property type="match status" value="1"/>
</dbReference>